<protein>
    <submittedName>
        <fullName evidence="1">Uncharacterized protein</fullName>
    </submittedName>
</protein>
<dbReference type="Pfam" id="PF10095">
    <property type="entry name" value="DUF2333"/>
    <property type="match status" value="1"/>
</dbReference>
<dbReference type="AlphaFoldDB" id="A0LE56"/>
<dbReference type="STRING" id="335543.Sfum_0004"/>
<dbReference type="KEGG" id="sfu:Sfum_0004"/>
<reference evidence="1 2" key="1">
    <citation type="submission" date="2006-10" db="EMBL/GenBank/DDBJ databases">
        <title>Complete sequence of Syntrophobacter fumaroxidans MPOB.</title>
        <authorList>
            <consortium name="US DOE Joint Genome Institute"/>
            <person name="Copeland A."/>
            <person name="Lucas S."/>
            <person name="Lapidus A."/>
            <person name="Barry K."/>
            <person name="Detter J.C."/>
            <person name="Glavina del Rio T."/>
            <person name="Hammon N."/>
            <person name="Israni S."/>
            <person name="Pitluck S."/>
            <person name="Goltsman E.G."/>
            <person name="Martinez M."/>
            <person name="Schmutz J."/>
            <person name="Larimer F."/>
            <person name="Land M."/>
            <person name="Hauser L."/>
            <person name="Kyrpides N."/>
            <person name="Kim E."/>
            <person name="Boone D.R."/>
            <person name="Brockman F."/>
            <person name="Culley D."/>
            <person name="Ferry J."/>
            <person name="Gunsalus R."/>
            <person name="McInerney M.J."/>
            <person name="Morrison M."/>
            <person name="Plugge C."/>
            <person name="Rohlin L."/>
            <person name="Scholten J."/>
            <person name="Sieber J."/>
            <person name="Stams A.J.M."/>
            <person name="Worm P."/>
            <person name="Henstra A.M."/>
            <person name="Richardson P."/>
        </authorList>
    </citation>
    <scope>NUCLEOTIDE SEQUENCE [LARGE SCALE GENOMIC DNA]</scope>
    <source>
        <strain evidence="2">DSM 10017 / MPOB</strain>
    </source>
</reference>
<keyword evidence="2" id="KW-1185">Reference proteome</keyword>
<proteinExistence type="predicted"/>
<dbReference type="EMBL" id="CP000478">
    <property type="protein sequence ID" value="ABK15708.1"/>
    <property type="molecule type" value="Genomic_DNA"/>
</dbReference>
<dbReference type="HOGENOM" id="CLU_1155926_0_0_7"/>
<dbReference type="InterPro" id="IPR016936">
    <property type="entry name" value="UCP029693"/>
</dbReference>
<dbReference type="eggNOG" id="COG5345">
    <property type="taxonomic scope" value="Bacteria"/>
</dbReference>
<gene>
    <name evidence="1" type="ordered locus">Sfum_0004</name>
</gene>
<dbReference type="InParanoid" id="A0LE56"/>
<evidence type="ECO:0000313" key="2">
    <source>
        <dbReference type="Proteomes" id="UP000001784"/>
    </source>
</evidence>
<sequence>MTFVDTMINLMENELHGRVLGWRPNDIIVGRFTDNINNYQLGVLEAIRFTTLRLKDSLTRMGDADTYDPDLEYALNLFMIRATSFWFPTAEGEYDKAIEHLRNFRAKLEKGQRTFYYRKDNLISLLSVYKDLLGNVNKTLVVSPISWFQADDSFYYAKGVAHVCYEILRVVRVGYQKQLASTMYGIEMMDTIVHELYRVENIDPWLILDSDLGSLLANHRANINAPLSEATHLMGILALL</sequence>
<organism evidence="1 2">
    <name type="scientific">Syntrophobacter fumaroxidans (strain DSM 10017 / MPOB)</name>
    <dbReference type="NCBI Taxonomy" id="335543"/>
    <lineage>
        <taxon>Bacteria</taxon>
        <taxon>Pseudomonadati</taxon>
        <taxon>Thermodesulfobacteriota</taxon>
        <taxon>Syntrophobacteria</taxon>
        <taxon>Syntrophobacterales</taxon>
        <taxon>Syntrophobacteraceae</taxon>
        <taxon>Syntrophobacter</taxon>
    </lineage>
</organism>
<name>A0LE56_SYNFM</name>
<evidence type="ECO:0000313" key="1">
    <source>
        <dbReference type="EMBL" id="ABK15708.1"/>
    </source>
</evidence>
<dbReference type="Proteomes" id="UP000001784">
    <property type="component" value="Chromosome"/>
</dbReference>
<accession>A0LE56</accession>